<evidence type="ECO:0000313" key="3">
    <source>
        <dbReference type="Proteomes" id="UP000276984"/>
    </source>
</evidence>
<dbReference type="PANTHER" id="PTHR34989">
    <property type="entry name" value="PROTEIN HDED"/>
    <property type="match status" value="1"/>
</dbReference>
<feature type="transmembrane region" description="Helical" evidence="1">
    <location>
        <begin position="23"/>
        <end position="43"/>
    </location>
</feature>
<proteinExistence type="predicted"/>
<organism evidence="2 3">
    <name type="scientific">Brevundimonas naejangsanensis</name>
    <dbReference type="NCBI Taxonomy" id="588932"/>
    <lineage>
        <taxon>Bacteria</taxon>
        <taxon>Pseudomonadati</taxon>
        <taxon>Pseudomonadota</taxon>
        <taxon>Alphaproteobacteria</taxon>
        <taxon>Caulobacterales</taxon>
        <taxon>Caulobacteraceae</taxon>
        <taxon>Brevundimonas</taxon>
    </lineage>
</organism>
<name>A0A494RFY6_9CAUL</name>
<feature type="transmembrane region" description="Helical" evidence="1">
    <location>
        <begin position="139"/>
        <end position="158"/>
    </location>
</feature>
<sequence length="192" mass="20314">MSSPHAAMPTLDSIVKSALHRSWWLLLLRGIAAVVFGVLTFAWPQISLLSLIIVYGAYALVDGVLAIVAAIRGGGLAPRWWLALSGVAGVAAGVLAFTLPGLTALVLIYLIGFWSIMRGVLEIVGAIHLRKEIAREWTLAAAGVLSILFGLILVFAPGPGALGLLWLIAAWAILFGALMIVVAFRVRKLAKA</sequence>
<keyword evidence="1" id="KW-0812">Transmembrane</keyword>
<dbReference type="AlphaFoldDB" id="A0A494RFY6"/>
<reference evidence="2 3" key="1">
    <citation type="submission" date="2018-10" db="EMBL/GenBank/DDBJ databases">
        <title>Complete genome sequence of Brevundimonas naejangsanensis BRV3.</title>
        <authorList>
            <person name="Berrios L."/>
            <person name="Ely B."/>
        </authorList>
    </citation>
    <scope>NUCLEOTIDE SEQUENCE [LARGE SCALE GENOMIC DNA]</scope>
    <source>
        <strain evidence="2 3">BRV3</strain>
    </source>
</reference>
<dbReference type="Proteomes" id="UP000276984">
    <property type="component" value="Chromosome"/>
</dbReference>
<dbReference type="EMBL" id="CP032707">
    <property type="protein sequence ID" value="AYG95295.1"/>
    <property type="molecule type" value="Genomic_DNA"/>
</dbReference>
<evidence type="ECO:0000256" key="1">
    <source>
        <dbReference type="SAM" id="Phobius"/>
    </source>
</evidence>
<keyword evidence="1" id="KW-1133">Transmembrane helix</keyword>
<dbReference type="RefSeq" id="WP_121482442.1">
    <property type="nucleotide sequence ID" value="NZ_CP032707.1"/>
</dbReference>
<dbReference type="InterPro" id="IPR005325">
    <property type="entry name" value="DUF308_memb"/>
</dbReference>
<feature type="transmembrane region" description="Helical" evidence="1">
    <location>
        <begin position="49"/>
        <end position="71"/>
    </location>
</feature>
<dbReference type="InterPro" id="IPR052712">
    <property type="entry name" value="Acid_resist_chaperone_HdeD"/>
</dbReference>
<evidence type="ECO:0000313" key="2">
    <source>
        <dbReference type="EMBL" id="AYG95295.1"/>
    </source>
</evidence>
<dbReference type="PANTHER" id="PTHR34989:SF1">
    <property type="entry name" value="PROTEIN HDED"/>
    <property type="match status" value="1"/>
</dbReference>
<keyword evidence="1" id="KW-0472">Membrane</keyword>
<feature type="transmembrane region" description="Helical" evidence="1">
    <location>
        <begin position="105"/>
        <end position="127"/>
    </location>
</feature>
<dbReference type="OrthoDB" id="193343at2"/>
<dbReference type="Pfam" id="PF03729">
    <property type="entry name" value="DUF308"/>
    <property type="match status" value="2"/>
</dbReference>
<feature type="transmembrane region" description="Helical" evidence="1">
    <location>
        <begin position="80"/>
        <end position="99"/>
    </location>
</feature>
<gene>
    <name evidence="2" type="ORF">D8I30_08965</name>
</gene>
<feature type="transmembrane region" description="Helical" evidence="1">
    <location>
        <begin position="164"/>
        <end position="186"/>
    </location>
</feature>
<keyword evidence="3" id="KW-1185">Reference proteome</keyword>
<accession>A0A494RFY6</accession>
<dbReference type="GO" id="GO:0005886">
    <property type="term" value="C:plasma membrane"/>
    <property type="evidence" value="ECO:0007669"/>
    <property type="project" value="TreeGrafter"/>
</dbReference>
<protein>
    <submittedName>
        <fullName evidence="2">HdeD family acid-resistance protein</fullName>
    </submittedName>
</protein>